<accession>D6WNT1</accession>
<dbReference type="AlphaFoldDB" id="D6WNT1"/>
<dbReference type="HOGENOM" id="CLU_1211172_0_0_1"/>
<name>D6WNT1_TRICA</name>
<protein>
    <submittedName>
        <fullName evidence="2">Uncharacterized protein</fullName>
    </submittedName>
</protein>
<sequence>MNKFFCGFEGRLFWAGPSGVQTERGAKESGLASPSHRCRRKIVEKSKIPRVANPPEWHSPPPYLTFDLTFRCTPPTATPGTGPGGASPRTVPRRRPSRSVKITLSCVTTKSRVDPRDSEHHNTQDAISGSEYHHHAAALTLGIVDGQATIALLGSASLRSPEDAAGRLQASSYIEGSCSGPATLCWACGGNKGALREGAAARNGDTRASRGVVDPPRKEDGFSTRSNTF</sequence>
<proteinExistence type="predicted"/>
<organism evidence="2 3">
    <name type="scientific">Tribolium castaneum</name>
    <name type="common">Red flour beetle</name>
    <dbReference type="NCBI Taxonomy" id="7070"/>
    <lineage>
        <taxon>Eukaryota</taxon>
        <taxon>Metazoa</taxon>
        <taxon>Ecdysozoa</taxon>
        <taxon>Arthropoda</taxon>
        <taxon>Hexapoda</taxon>
        <taxon>Insecta</taxon>
        <taxon>Pterygota</taxon>
        <taxon>Neoptera</taxon>
        <taxon>Endopterygota</taxon>
        <taxon>Coleoptera</taxon>
        <taxon>Polyphaga</taxon>
        <taxon>Cucujiformia</taxon>
        <taxon>Tenebrionidae</taxon>
        <taxon>Tenebrionidae incertae sedis</taxon>
        <taxon>Tribolium</taxon>
    </lineage>
</organism>
<dbReference type="InParanoid" id="D6WNT1"/>
<feature type="compositionally biased region" description="Low complexity" evidence="1">
    <location>
        <begin position="74"/>
        <end position="90"/>
    </location>
</feature>
<reference evidence="2 3" key="1">
    <citation type="journal article" date="2008" name="Nature">
        <title>The genome of the model beetle and pest Tribolium castaneum.</title>
        <authorList>
            <consortium name="Tribolium Genome Sequencing Consortium"/>
            <person name="Richards S."/>
            <person name="Gibbs R.A."/>
            <person name="Weinstock G.M."/>
            <person name="Brown S.J."/>
            <person name="Denell R."/>
            <person name="Beeman R.W."/>
            <person name="Gibbs R."/>
            <person name="Beeman R.W."/>
            <person name="Brown S.J."/>
            <person name="Bucher G."/>
            <person name="Friedrich M."/>
            <person name="Grimmelikhuijzen C.J."/>
            <person name="Klingler M."/>
            <person name="Lorenzen M."/>
            <person name="Richards S."/>
            <person name="Roth S."/>
            <person name="Schroder R."/>
            <person name="Tautz D."/>
            <person name="Zdobnov E.M."/>
            <person name="Muzny D."/>
            <person name="Gibbs R.A."/>
            <person name="Weinstock G.M."/>
            <person name="Attaway T."/>
            <person name="Bell S."/>
            <person name="Buhay C.J."/>
            <person name="Chandrabose M.N."/>
            <person name="Chavez D."/>
            <person name="Clerk-Blankenburg K.P."/>
            <person name="Cree A."/>
            <person name="Dao M."/>
            <person name="Davis C."/>
            <person name="Chacko J."/>
            <person name="Dinh H."/>
            <person name="Dugan-Rocha S."/>
            <person name="Fowler G."/>
            <person name="Garner T.T."/>
            <person name="Garnes J."/>
            <person name="Gnirke A."/>
            <person name="Hawes A."/>
            <person name="Hernandez J."/>
            <person name="Hines S."/>
            <person name="Holder M."/>
            <person name="Hume J."/>
            <person name="Jhangiani S.N."/>
            <person name="Joshi V."/>
            <person name="Khan Z.M."/>
            <person name="Jackson L."/>
            <person name="Kovar C."/>
            <person name="Kowis A."/>
            <person name="Lee S."/>
            <person name="Lewis L.R."/>
            <person name="Margolis J."/>
            <person name="Morgan M."/>
            <person name="Nazareth L.V."/>
            <person name="Nguyen N."/>
            <person name="Okwuonu G."/>
            <person name="Parker D."/>
            <person name="Richards S."/>
            <person name="Ruiz S.J."/>
            <person name="Santibanez J."/>
            <person name="Savard J."/>
            <person name="Scherer S.E."/>
            <person name="Schneider B."/>
            <person name="Sodergren E."/>
            <person name="Tautz D."/>
            <person name="Vattahil S."/>
            <person name="Villasana D."/>
            <person name="White C.S."/>
            <person name="Wright R."/>
            <person name="Park Y."/>
            <person name="Beeman R.W."/>
            <person name="Lord J."/>
            <person name="Oppert B."/>
            <person name="Lorenzen M."/>
            <person name="Brown S."/>
            <person name="Wang L."/>
            <person name="Savard J."/>
            <person name="Tautz D."/>
            <person name="Richards S."/>
            <person name="Weinstock G."/>
            <person name="Gibbs R.A."/>
            <person name="Liu Y."/>
            <person name="Worley K."/>
            <person name="Weinstock G."/>
            <person name="Elsik C.G."/>
            <person name="Reese J.T."/>
            <person name="Elhaik E."/>
            <person name="Landan G."/>
            <person name="Graur D."/>
            <person name="Arensburger P."/>
            <person name="Atkinson P."/>
            <person name="Beeman R.W."/>
            <person name="Beidler J."/>
            <person name="Brown S.J."/>
            <person name="Demuth J.P."/>
            <person name="Drury D.W."/>
            <person name="Du Y.Z."/>
            <person name="Fujiwara H."/>
            <person name="Lorenzen M."/>
            <person name="Maselli V."/>
            <person name="Osanai M."/>
            <person name="Park Y."/>
            <person name="Robertson H.M."/>
            <person name="Tu Z."/>
            <person name="Wang J.J."/>
            <person name="Wang S."/>
            <person name="Richards S."/>
            <person name="Song H."/>
            <person name="Zhang L."/>
            <person name="Sodergren E."/>
            <person name="Werner D."/>
            <person name="Stanke M."/>
            <person name="Morgenstern B."/>
            <person name="Solovyev V."/>
            <person name="Kosarev P."/>
            <person name="Brown G."/>
            <person name="Chen H.C."/>
            <person name="Ermolaeva O."/>
            <person name="Hlavina W."/>
            <person name="Kapustin Y."/>
            <person name="Kiryutin B."/>
            <person name="Kitts P."/>
            <person name="Maglott D."/>
            <person name="Pruitt K."/>
            <person name="Sapojnikov V."/>
            <person name="Souvorov A."/>
            <person name="Mackey A.J."/>
            <person name="Waterhouse R.M."/>
            <person name="Wyder S."/>
            <person name="Zdobnov E.M."/>
            <person name="Zdobnov E.M."/>
            <person name="Wyder S."/>
            <person name="Kriventseva E.V."/>
            <person name="Kadowaki T."/>
            <person name="Bork P."/>
            <person name="Aranda M."/>
            <person name="Bao R."/>
            <person name="Beermann A."/>
            <person name="Berns N."/>
            <person name="Bolognesi R."/>
            <person name="Bonneton F."/>
            <person name="Bopp D."/>
            <person name="Brown S.J."/>
            <person name="Bucher G."/>
            <person name="Butts T."/>
            <person name="Chaumot A."/>
            <person name="Denell R.E."/>
            <person name="Ferrier D.E."/>
            <person name="Friedrich M."/>
            <person name="Gordon C.M."/>
            <person name="Jindra M."/>
            <person name="Klingler M."/>
            <person name="Lan Q."/>
            <person name="Lattorff H.M."/>
            <person name="Laudet V."/>
            <person name="von Levetsow C."/>
            <person name="Liu Z."/>
            <person name="Lutz R."/>
            <person name="Lynch J.A."/>
            <person name="da Fonseca R.N."/>
            <person name="Posnien N."/>
            <person name="Reuter R."/>
            <person name="Roth S."/>
            <person name="Savard J."/>
            <person name="Schinko J.B."/>
            <person name="Schmitt C."/>
            <person name="Schoppmeier M."/>
            <person name="Schroder R."/>
            <person name="Shippy T.D."/>
            <person name="Simonnet F."/>
            <person name="Marques-Souza H."/>
            <person name="Tautz D."/>
            <person name="Tomoyasu Y."/>
            <person name="Trauner J."/>
            <person name="Van der Zee M."/>
            <person name="Vervoort M."/>
            <person name="Wittkopp N."/>
            <person name="Wimmer E.A."/>
            <person name="Yang X."/>
            <person name="Jones A.K."/>
            <person name="Sattelle D.B."/>
            <person name="Ebert P.R."/>
            <person name="Nelson D."/>
            <person name="Scott J.G."/>
            <person name="Beeman R.W."/>
            <person name="Muthukrishnan S."/>
            <person name="Kramer K.J."/>
            <person name="Arakane Y."/>
            <person name="Beeman R.W."/>
            <person name="Zhu Q."/>
            <person name="Hogenkamp D."/>
            <person name="Dixit R."/>
            <person name="Oppert B."/>
            <person name="Jiang H."/>
            <person name="Zou Z."/>
            <person name="Marshall J."/>
            <person name="Elpidina E."/>
            <person name="Vinokurov K."/>
            <person name="Oppert C."/>
            <person name="Zou Z."/>
            <person name="Evans J."/>
            <person name="Lu Z."/>
            <person name="Zhao P."/>
            <person name="Sumathipala N."/>
            <person name="Altincicek B."/>
            <person name="Vilcinskas A."/>
            <person name="Williams M."/>
            <person name="Hultmark D."/>
            <person name="Hetru C."/>
            <person name="Jiang H."/>
            <person name="Grimmelikhuijzen C.J."/>
            <person name="Hauser F."/>
            <person name="Cazzamali G."/>
            <person name="Williamson M."/>
            <person name="Park Y."/>
            <person name="Li B."/>
            <person name="Tanaka Y."/>
            <person name="Predel R."/>
            <person name="Neupert S."/>
            <person name="Schachtner J."/>
            <person name="Verleyen P."/>
            <person name="Raible F."/>
            <person name="Bork P."/>
            <person name="Friedrich M."/>
            <person name="Walden K.K."/>
            <person name="Robertson H.M."/>
            <person name="Angeli S."/>
            <person name="Foret S."/>
            <person name="Bucher G."/>
            <person name="Schuetz S."/>
            <person name="Maleszka R."/>
            <person name="Wimmer E.A."/>
            <person name="Beeman R.W."/>
            <person name="Lorenzen M."/>
            <person name="Tomoyasu Y."/>
            <person name="Miller S.C."/>
            <person name="Grossmann D."/>
            <person name="Bucher G."/>
        </authorList>
    </citation>
    <scope>NUCLEOTIDE SEQUENCE [LARGE SCALE GENOMIC DNA]</scope>
    <source>
        <strain evidence="2 3">Georgia GA2</strain>
    </source>
</reference>
<gene>
    <name evidence="2" type="primary">GLEAN_13965</name>
    <name evidence="2" type="ORF">TcasGA2_TC013965</name>
</gene>
<reference evidence="2 3" key="2">
    <citation type="journal article" date="2010" name="Nucleic Acids Res.">
        <title>BeetleBase in 2010: revisions to provide comprehensive genomic information for Tribolium castaneum.</title>
        <authorList>
            <person name="Kim H.S."/>
            <person name="Murphy T."/>
            <person name="Xia J."/>
            <person name="Caragea D."/>
            <person name="Park Y."/>
            <person name="Beeman R.W."/>
            <person name="Lorenzen M.D."/>
            <person name="Butcher S."/>
            <person name="Manak J.R."/>
            <person name="Brown S.J."/>
        </authorList>
    </citation>
    <scope>GENOME REANNOTATION</scope>
    <source>
        <strain evidence="2 3">Georgia GA2</strain>
    </source>
</reference>
<dbReference type="Proteomes" id="UP000007266">
    <property type="component" value="Linkage group 5"/>
</dbReference>
<evidence type="ECO:0000313" key="2">
    <source>
        <dbReference type="EMBL" id="EFA03849.1"/>
    </source>
</evidence>
<evidence type="ECO:0000256" key="1">
    <source>
        <dbReference type="SAM" id="MobiDB-lite"/>
    </source>
</evidence>
<keyword evidence="3" id="KW-1185">Reference proteome</keyword>
<feature type="region of interest" description="Disordered" evidence="1">
    <location>
        <begin position="74"/>
        <end position="98"/>
    </location>
</feature>
<feature type="region of interest" description="Disordered" evidence="1">
    <location>
        <begin position="198"/>
        <end position="229"/>
    </location>
</feature>
<dbReference type="EMBL" id="KQ971342">
    <property type="protein sequence ID" value="EFA03849.1"/>
    <property type="molecule type" value="Genomic_DNA"/>
</dbReference>
<evidence type="ECO:0000313" key="3">
    <source>
        <dbReference type="Proteomes" id="UP000007266"/>
    </source>
</evidence>